<protein>
    <submittedName>
        <fullName evidence="2">Unannotated protein</fullName>
    </submittedName>
</protein>
<feature type="domain" description="AMP-dependent synthetase/ligase" evidence="1">
    <location>
        <begin position="87"/>
        <end position="318"/>
    </location>
</feature>
<evidence type="ECO:0000259" key="1">
    <source>
        <dbReference type="Pfam" id="PF00501"/>
    </source>
</evidence>
<dbReference type="InterPro" id="IPR020845">
    <property type="entry name" value="AMP-binding_CS"/>
</dbReference>
<dbReference type="PROSITE" id="PS00455">
    <property type="entry name" value="AMP_BINDING"/>
    <property type="match status" value="1"/>
</dbReference>
<sequence>MLHSRSDDAVALIDAGEKRQLTHAQLEKAVAERADEFAGLTGRLTFLGVRPAATSVIDLLALLRVRATVALLDAATPDERLTTWRDGYLPEAVLGFDTSPDVSWAGPPAAPLPESVLIPTSGSTGSPKFVRLSESGLAANAAQIIAGTRMGEGDRALVHLPLYFSYGLSVLTSHLLAGASVVLSTVSATRPQFAEQLAEYSITCLPSVPFSLEMYRRTRLFTRDLPDLRSVTTSGGPVPPGLITEIAPLLQERGIGFWAMYGQTEASGRISVLPPEEFRAAIGSVGYPLPGVRVWIQEPDTNGVGEVHVSGPGNMLGYATSRADLGATDQPLADLDTGDAGRLDSDGRLWLTGRRKRIAKIYGARVSLDDVEAQLAELGVRAAVADSDGITVFTETDSVSARDLERAMGFPARSIRVLNIQAVPRTPSGKIDYGRLTELAGG</sequence>
<dbReference type="InterPro" id="IPR000873">
    <property type="entry name" value="AMP-dep_synth/lig_dom"/>
</dbReference>
<dbReference type="EMBL" id="CAFBPJ010000105">
    <property type="protein sequence ID" value="CAB5021387.1"/>
    <property type="molecule type" value="Genomic_DNA"/>
</dbReference>
<dbReference type="AlphaFoldDB" id="A0A6J7QUM7"/>
<dbReference type="Gene3D" id="3.40.50.12780">
    <property type="entry name" value="N-terminal domain of ligase-like"/>
    <property type="match status" value="1"/>
</dbReference>
<name>A0A6J7QUM7_9ZZZZ</name>
<gene>
    <name evidence="2" type="ORF">UFOPK4092_00957</name>
</gene>
<dbReference type="PANTHER" id="PTHR43767">
    <property type="entry name" value="LONG-CHAIN-FATTY-ACID--COA LIGASE"/>
    <property type="match status" value="1"/>
</dbReference>
<dbReference type="InterPro" id="IPR050237">
    <property type="entry name" value="ATP-dep_AMP-bd_enzyme"/>
</dbReference>
<evidence type="ECO:0000313" key="2">
    <source>
        <dbReference type="EMBL" id="CAB5021387.1"/>
    </source>
</evidence>
<accession>A0A6J7QUM7</accession>
<dbReference type="SUPFAM" id="SSF56801">
    <property type="entry name" value="Acetyl-CoA synthetase-like"/>
    <property type="match status" value="1"/>
</dbReference>
<reference evidence="2" key="1">
    <citation type="submission" date="2020-05" db="EMBL/GenBank/DDBJ databases">
        <authorList>
            <person name="Chiriac C."/>
            <person name="Salcher M."/>
            <person name="Ghai R."/>
            <person name="Kavagutti S V."/>
        </authorList>
    </citation>
    <scope>NUCLEOTIDE SEQUENCE</scope>
</reference>
<dbReference type="PANTHER" id="PTHR43767:SF1">
    <property type="entry name" value="NONRIBOSOMAL PEPTIDE SYNTHASE PES1 (EUROFUNG)-RELATED"/>
    <property type="match status" value="1"/>
</dbReference>
<proteinExistence type="predicted"/>
<dbReference type="Pfam" id="PF00501">
    <property type="entry name" value="AMP-binding"/>
    <property type="match status" value="1"/>
</dbReference>
<organism evidence="2">
    <name type="scientific">freshwater metagenome</name>
    <dbReference type="NCBI Taxonomy" id="449393"/>
    <lineage>
        <taxon>unclassified sequences</taxon>
        <taxon>metagenomes</taxon>
        <taxon>ecological metagenomes</taxon>
    </lineage>
</organism>
<dbReference type="InterPro" id="IPR042099">
    <property type="entry name" value="ANL_N_sf"/>
</dbReference>